<dbReference type="EC" id="2.7.7.65" evidence="1"/>
<evidence type="ECO:0000259" key="3">
    <source>
        <dbReference type="PROSITE" id="PS50887"/>
    </source>
</evidence>
<reference evidence="4 5" key="1">
    <citation type="submission" date="2022-10" db="EMBL/GenBank/DDBJ databases">
        <title>paucibacter sp. hw8 Genome sequencing.</title>
        <authorList>
            <person name="Park S."/>
        </authorList>
    </citation>
    <scope>NUCLEOTIDE SEQUENCE [LARGE SCALE GENOMIC DNA]</scope>
    <source>
        <strain evidence="5">hw8</strain>
    </source>
</reference>
<dbReference type="Proteomes" id="UP001219862">
    <property type="component" value="Unassembled WGS sequence"/>
</dbReference>
<dbReference type="InterPro" id="IPR029787">
    <property type="entry name" value="Nucleotide_cyclase"/>
</dbReference>
<proteinExistence type="predicted"/>
<name>A0ABT5KPH0_9BURK</name>
<dbReference type="PROSITE" id="PS50887">
    <property type="entry name" value="GGDEF"/>
    <property type="match status" value="1"/>
</dbReference>
<dbReference type="InterPro" id="IPR043128">
    <property type="entry name" value="Rev_trsase/Diguanyl_cyclase"/>
</dbReference>
<evidence type="ECO:0000313" key="5">
    <source>
        <dbReference type="Proteomes" id="UP001219862"/>
    </source>
</evidence>
<dbReference type="Pfam" id="PF13424">
    <property type="entry name" value="TPR_12"/>
    <property type="match status" value="1"/>
</dbReference>
<dbReference type="InterPro" id="IPR000160">
    <property type="entry name" value="GGDEF_dom"/>
</dbReference>
<evidence type="ECO:0000256" key="1">
    <source>
        <dbReference type="ARBA" id="ARBA00012528"/>
    </source>
</evidence>
<dbReference type="EMBL" id="JAQQXS010000005">
    <property type="protein sequence ID" value="MDC8784815.1"/>
    <property type="molecule type" value="Genomic_DNA"/>
</dbReference>
<dbReference type="InterPro" id="IPR011990">
    <property type="entry name" value="TPR-like_helical_dom_sf"/>
</dbReference>
<accession>A0ABT5KPH0</accession>
<dbReference type="Gene3D" id="1.25.40.10">
    <property type="entry name" value="Tetratricopeptide repeat domain"/>
    <property type="match status" value="1"/>
</dbReference>
<gene>
    <name evidence="4" type="ORF">PRZ01_06395</name>
</gene>
<dbReference type="PANTHER" id="PTHR45138">
    <property type="entry name" value="REGULATORY COMPONENTS OF SENSORY TRANSDUCTION SYSTEM"/>
    <property type="match status" value="1"/>
</dbReference>
<keyword evidence="5" id="KW-1185">Reference proteome</keyword>
<feature type="domain" description="GGDEF" evidence="3">
    <location>
        <begin position="423"/>
        <end position="552"/>
    </location>
</feature>
<dbReference type="PANTHER" id="PTHR45138:SF9">
    <property type="entry name" value="DIGUANYLATE CYCLASE DGCM-RELATED"/>
    <property type="match status" value="1"/>
</dbReference>
<comment type="catalytic activity">
    <reaction evidence="2">
        <text>2 GTP = 3',3'-c-di-GMP + 2 diphosphate</text>
        <dbReference type="Rhea" id="RHEA:24898"/>
        <dbReference type="ChEBI" id="CHEBI:33019"/>
        <dbReference type="ChEBI" id="CHEBI:37565"/>
        <dbReference type="ChEBI" id="CHEBI:58805"/>
        <dbReference type="EC" id="2.7.7.65"/>
    </reaction>
</comment>
<dbReference type="Gene3D" id="3.30.70.270">
    <property type="match status" value="1"/>
</dbReference>
<dbReference type="SUPFAM" id="SSF55073">
    <property type="entry name" value="Nucleotide cyclase"/>
    <property type="match status" value="1"/>
</dbReference>
<dbReference type="Pfam" id="PF00990">
    <property type="entry name" value="GGDEF"/>
    <property type="match status" value="1"/>
</dbReference>
<evidence type="ECO:0000256" key="2">
    <source>
        <dbReference type="ARBA" id="ARBA00034247"/>
    </source>
</evidence>
<dbReference type="NCBIfam" id="TIGR00254">
    <property type="entry name" value="GGDEF"/>
    <property type="match status" value="1"/>
</dbReference>
<sequence>MQDVQGSEATGEQIQQWLAQAQAQQQCNAEQGLAAANKAWKSAQALGFLEEHLAAGALRVFYFYRLGDMPAVLVASQALLPQLRQQGSTPRLCELLRRAAFGAAEVGEFELALAFVNESLAVARELGDKRLIAVSLNAVGACLERMGDPWQAERLMNEASALLGDDASDYERMVSNSNLAIVALGLFNLLHHSTKPEHQRECSEALDRAYQHALAVRAPALALGDKFLLALGDANRGEALMRMDRCIEADELLQVTLQLADAQGFLALGWRLRCNLAEMKLAQGQAEEAAADLDATLAASAGRIKAHIAMQLHHAAYRAHKTLGHAQTALGHLEQYQGLAQERNAAQMRAQARFFVSRVEAVRALDGVAEDLDATERDTAELDAALSAHPHGQLFDPLTGLGNQRLMAVRMPAMLRRAERTGAALTVALVDVDHFKLLNDRYGRAVADRILQVLAQMLRDNTRGSDLLVRWGGEEFLVVLPDTVADRAFEVCERLRETVEAYPWSQFGAALDVTLSIGLANAPPYVSDLLVTRAESAMFRAKHLGRNRVALA</sequence>
<dbReference type="InterPro" id="IPR050469">
    <property type="entry name" value="Diguanylate_Cyclase"/>
</dbReference>
<organism evidence="4 5">
    <name type="scientific">Roseateles koreensis</name>
    <dbReference type="NCBI Taxonomy" id="2987526"/>
    <lineage>
        <taxon>Bacteria</taxon>
        <taxon>Pseudomonadati</taxon>
        <taxon>Pseudomonadota</taxon>
        <taxon>Betaproteobacteria</taxon>
        <taxon>Burkholderiales</taxon>
        <taxon>Sphaerotilaceae</taxon>
        <taxon>Roseateles</taxon>
    </lineage>
</organism>
<dbReference type="RefSeq" id="WP_273595939.1">
    <property type="nucleotide sequence ID" value="NZ_JAQQXS010000005.1"/>
</dbReference>
<dbReference type="CDD" id="cd01949">
    <property type="entry name" value="GGDEF"/>
    <property type="match status" value="1"/>
</dbReference>
<dbReference type="SUPFAM" id="SSF48452">
    <property type="entry name" value="TPR-like"/>
    <property type="match status" value="1"/>
</dbReference>
<dbReference type="SMART" id="SM00267">
    <property type="entry name" value="GGDEF"/>
    <property type="match status" value="1"/>
</dbReference>
<protein>
    <recommendedName>
        <fullName evidence="1">diguanylate cyclase</fullName>
        <ecNumber evidence="1">2.7.7.65</ecNumber>
    </recommendedName>
</protein>
<evidence type="ECO:0000313" key="4">
    <source>
        <dbReference type="EMBL" id="MDC8784815.1"/>
    </source>
</evidence>
<comment type="caution">
    <text evidence="4">The sequence shown here is derived from an EMBL/GenBank/DDBJ whole genome shotgun (WGS) entry which is preliminary data.</text>
</comment>